<name>A0A7X5X904_STRMQ</name>
<protein>
    <submittedName>
        <fullName evidence="2">Uncharacterized protein</fullName>
    </submittedName>
</protein>
<proteinExistence type="predicted"/>
<feature type="region of interest" description="Disordered" evidence="1">
    <location>
        <begin position="269"/>
        <end position="293"/>
    </location>
</feature>
<dbReference type="RefSeq" id="WP_167503159.1">
    <property type="nucleotide sequence ID" value="NZ_JAALLH010000001.1"/>
</dbReference>
<gene>
    <name evidence="2" type="ORF">SMALB_6113</name>
</gene>
<comment type="caution">
    <text evidence="2">The sequence shown here is derived from an EMBL/GenBank/DDBJ whole genome shotgun (WGS) entry which is preliminary data.</text>
</comment>
<sequence>MVSTGKRAVTLGFLGTGDVAPELVCDTLNSHFNFGSMDADGYFGPSAEYDLTVYLPAGETVTSSGTHAACEWAIRCELAYQVLWDQTGNQYTPDLLGSTDQPEDVISVEDVTTAMIERLSAQDNTMLLVLGNGEGQLDDPTAEAAAEALRAEIPVYDLSRALLEVTWCHLPDHEPPQTPAPDSEDDGELALVPADAPDVTLSASEATIVTAAFSKAEQLLDLIGTDVMTRIETVRESLIHGRSLLAPKPETAVEDGDEPKKTKLEIFNPTTGQWEAAGRGRPPKNAQKRRVPA</sequence>
<dbReference type="EMBL" id="JAALLH010000001">
    <property type="protein sequence ID" value="NIY68035.1"/>
    <property type="molecule type" value="Genomic_DNA"/>
</dbReference>
<reference evidence="2 3" key="1">
    <citation type="submission" date="2020-02" db="EMBL/GenBank/DDBJ databases">
        <title>Streptomyces malaysiensis DSM14702 (JHCC583434, PFL_A843) Genome sequencing and assembly.</title>
        <authorList>
            <person name="Samborskyy M."/>
        </authorList>
    </citation>
    <scope>NUCLEOTIDE SEQUENCE [LARGE SCALE GENOMIC DNA]</scope>
    <source>
        <strain evidence="2 3">DSM 14702</strain>
    </source>
</reference>
<dbReference type="Proteomes" id="UP000536624">
    <property type="component" value="Unassembled WGS sequence"/>
</dbReference>
<evidence type="ECO:0000256" key="1">
    <source>
        <dbReference type="SAM" id="MobiDB-lite"/>
    </source>
</evidence>
<accession>A0A7X5X904</accession>
<evidence type="ECO:0000313" key="2">
    <source>
        <dbReference type="EMBL" id="NIY68035.1"/>
    </source>
</evidence>
<organism evidence="2 3">
    <name type="scientific">Streptomyces malaysiensis</name>
    <dbReference type="NCBI Taxonomy" id="92644"/>
    <lineage>
        <taxon>Bacteria</taxon>
        <taxon>Bacillati</taxon>
        <taxon>Actinomycetota</taxon>
        <taxon>Actinomycetes</taxon>
        <taxon>Kitasatosporales</taxon>
        <taxon>Streptomycetaceae</taxon>
        <taxon>Streptomyces</taxon>
        <taxon>Streptomyces violaceusniger group</taxon>
    </lineage>
</organism>
<dbReference type="AlphaFoldDB" id="A0A7X5X904"/>
<evidence type="ECO:0000313" key="3">
    <source>
        <dbReference type="Proteomes" id="UP000536624"/>
    </source>
</evidence>